<keyword evidence="8 15" id="KW-0479">Metal-binding</keyword>
<keyword evidence="20" id="KW-1185">Reference proteome</keyword>
<feature type="domain" description="PEP-utilising enzyme mobile" evidence="16">
    <location>
        <begin position="389"/>
        <end position="459"/>
    </location>
</feature>
<dbReference type="PANTHER" id="PTHR43030">
    <property type="entry name" value="PHOSPHOENOLPYRUVATE SYNTHASE"/>
    <property type="match status" value="1"/>
</dbReference>
<dbReference type="Gene3D" id="3.30.470.20">
    <property type="entry name" value="ATP-grasp fold, B domain"/>
    <property type="match status" value="1"/>
</dbReference>
<dbReference type="Gene3D" id="3.50.30.10">
    <property type="entry name" value="Phosphohistidine domain"/>
    <property type="match status" value="1"/>
</dbReference>
<evidence type="ECO:0000256" key="10">
    <source>
        <dbReference type="ARBA" id="ARBA00022777"/>
    </source>
</evidence>
<evidence type="ECO:0000256" key="13">
    <source>
        <dbReference type="ARBA" id="ARBA00033470"/>
    </source>
</evidence>
<evidence type="ECO:0000259" key="16">
    <source>
        <dbReference type="Pfam" id="PF00391"/>
    </source>
</evidence>
<dbReference type="RefSeq" id="WP_344361292.1">
    <property type="nucleotide sequence ID" value="NZ_BAAAQB010000006.1"/>
</dbReference>
<accession>A0ABN2YHJ0</accession>
<feature type="domain" description="Pyruvate phosphate dikinase AMP/ATP-binding" evidence="17">
    <location>
        <begin position="18"/>
        <end position="346"/>
    </location>
</feature>
<keyword evidence="9 15" id="KW-0547">Nucleotide-binding</keyword>
<evidence type="ECO:0000256" key="15">
    <source>
        <dbReference type="PIRNR" id="PIRNR000854"/>
    </source>
</evidence>
<evidence type="ECO:0000256" key="11">
    <source>
        <dbReference type="ARBA" id="ARBA00022840"/>
    </source>
</evidence>
<dbReference type="Pfam" id="PF00391">
    <property type="entry name" value="PEP-utilizers"/>
    <property type="match status" value="1"/>
</dbReference>
<dbReference type="InterPro" id="IPR008279">
    <property type="entry name" value="PEP-util_enz_mobile_dom"/>
</dbReference>
<evidence type="ECO:0000259" key="17">
    <source>
        <dbReference type="Pfam" id="PF01326"/>
    </source>
</evidence>
<dbReference type="Pfam" id="PF02896">
    <property type="entry name" value="PEP-utilizers_C"/>
    <property type="match status" value="1"/>
</dbReference>
<dbReference type="Proteomes" id="UP001500102">
    <property type="component" value="Unassembled WGS sequence"/>
</dbReference>
<comment type="pathway">
    <text evidence="3 15">Carbohydrate biosynthesis; gluconeogenesis.</text>
</comment>
<dbReference type="EMBL" id="BAAAQB010000006">
    <property type="protein sequence ID" value="GAA2126178.1"/>
    <property type="molecule type" value="Genomic_DNA"/>
</dbReference>
<evidence type="ECO:0000256" key="3">
    <source>
        <dbReference type="ARBA" id="ARBA00004742"/>
    </source>
</evidence>
<evidence type="ECO:0000256" key="12">
    <source>
        <dbReference type="ARBA" id="ARBA00022842"/>
    </source>
</evidence>
<keyword evidence="12 15" id="KW-0460">Magnesium</keyword>
<comment type="function">
    <text evidence="2 15">Catalyzes the phosphorylation of pyruvate to phosphoenolpyruvate.</text>
</comment>
<evidence type="ECO:0000313" key="19">
    <source>
        <dbReference type="EMBL" id="GAA2126178.1"/>
    </source>
</evidence>
<evidence type="ECO:0000256" key="14">
    <source>
        <dbReference type="ARBA" id="ARBA00047700"/>
    </source>
</evidence>
<dbReference type="InterPro" id="IPR040442">
    <property type="entry name" value="Pyrv_kinase-like_dom_sf"/>
</dbReference>
<dbReference type="InterPro" id="IPR018274">
    <property type="entry name" value="PEP_util_AS"/>
</dbReference>
<organism evidence="19 20">
    <name type="scientific">Arthrobacter humicola</name>
    <dbReference type="NCBI Taxonomy" id="409291"/>
    <lineage>
        <taxon>Bacteria</taxon>
        <taxon>Bacillati</taxon>
        <taxon>Actinomycetota</taxon>
        <taxon>Actinomycetes</taxon>
        <taxon>Micrococcales</taxon>
        <taxon>Micrococcaceae</taxon>
        <taxon>Arthrobacter</taxon>
    </lineage>
</organism>
<dbReference type="NCBIfam" id="NF005057">
    <property type="entry name" value="PRK06464.1"/>
    <property type="match status" value="1"/>
</dbReference>
<dbReference type="PROSITE" id="PS00370">
    <property type="entry name" value="PEP_ENZYMES_PHOS_SITE"/>
    <property type="match status" value="1"/>
</dbReference>
<reference evidence="19 20" key="1">
    <citation type="journal article" date="2019" name="Int. J. Syst. Evol. Microbiol.">
        <title>The Global Catalogue of Microorganisms (GCM) 10K type strain sequencing project: providing services to taxonomists for standard genome sequencing and annotation.</title>
        <authorList>
            <consortium name="The Broad Institute Genomics Platform"/>
            <consortium name="The Broad Institute Genome Sequencing Center for Infectious Disease"/>
            <person name="Wu L."/>
            <person name="Ma J."/>
        </authorList>
    </citation>
    <scope>NUCLEOTIDE SEQUENCE [LARGE SCALE GENOMIC DNA]</scope>
    <source>
        <strain evidence="19 20">JCM 15921</strain>
    </source>
</reference>
<evidence type="ECO:0000256" key="9">
    <source>
        <dbReference type="ARBA" id="ARBA00022741"/>
    </source>
</evidence>
<dbReference type="Pfam" id="PF01326">
    <property type="entry name" value="PPDK_N"/>
    <property type="match status" value="1"/>
</dbReference>
<comment type="similarity">
    <text evidence="4 15">Belongs to the PEP-utilizing enzyme family.</text>
</comment>
<comment type="catalytic activity">
    <reaction evidence="14 15">
        <text>pyruvate + ATP + H2O = phosphoenolpyruvate + AMP + phosphate + 2 H(+)</text>
        <dbReference type="Rhea" id="RHEA:11364"/>
        <dbReference type="ChEBI" id="CHEBI:15361"/>
        <dbReference type="ChEBI" id="CHEBI:15377"/>
        <dbReference type="ChEBI" id="CHEBI:15378"/>
        <dbReference type="ChEBI" id="CHEBI:30616"/>
        <dbReference type="ChEBI" id="CHEBI:43474"/>
        <dbReference type="ChEBI" id="CHEBI:58702"/>
        <dbReference type="ChEBI" id="CHEBI:456215"/>
        <dbReference type="EC" id="2.7.9.2"/>
    </reaction>
</comment>
<evidence type="ECO:0000256" key="6">
    <source>
        <dbReference type="ARBA" id="ARBA00021623"/>
    </source>
</evidence>
<evidence type="ECO:0000256" key="2">
    <source>
        <dbReference type="ARBA" id="ARBA00002988"/>
    </source>
</evidence>
<dbReference type="EC" id="2.7.9.2" evidence="5 15"/>
<evidence type="ECO:0000256" key="5">
    <source>
        <dbReference type="ARBA" id="ARBA00011996"/>
    </source>
</evidence>
<keyword evidence="11 15" id="KW-0067">ATP-binding</keyword>
<evidence type="ECO:0000313" key="20">
    <source>
        <dbReference type="Proteomes" id="UP001500102"/>
    </source>
</evidence>
<dbReference type="InterPro" id="IPR023151">
    <property type="entry name" value="PEP_util_CS"/>
</dbReference>
<evidence type="ECO:0000256" key="7">
    <source>
        <dbReference type="ARBA" id="ARBA00022679"/>
    </source>
</evidence>
<evidence type="ECO:0000256" key="4">
    <source>
        <dbReference type="ARBA" id="ARBA00007837"/>
    </source>
</evidence>
<feature type="domain" description="PEP-utilising enzyme C-terminal" evidence="18">
    <location>
        <begin position="482"/>
        <end position="792"/>
    </location>
</feature>
<name>A0ABN2YHJ0_9MICC</name>
<protein>
    <recommendedName>
        <fullName evidence="6 15">Phosphoenolpyruvate synthase</fullName>
        <shortName evidence="15">PEP synthase</shortName>
        <ecNumber evidence="5 15">2.7.9.2</ecNumber>
    </recommendedName>
    <alternativeName>
        <fullName evidence="13 15">Pyruvate, water dikinase</fullName>
    </alternativeName>
</protein>
<keyword evidence="10 15" id="KW-0418">Kinase</keyword>
<dbReference type="InterPro" id="IPR002192">
    <property type="entry name" value="PPDK_AMP/ATP-bd"/>
</dbReference>
<dbReference type="Gene3D" id="3.20.20.60">
    <property type="entry name" value="Phosphoenolpyruvate-binding domains"/>
    <property type="match status" value="1"/>
</dbReference>
<dbReference type="Gene3D" id="3.30.1490.20">
    <property type="entry name" value="ATP-grasp fold, A domain"/>
    <property type="match status" value="1"/>
</dbReference>
<dbReference type="PIRSF" id="PIRSF000854">
    <property type="entry name" value="PEP_synthase"/>
    <property type="match status" value="1"/>
</dbReference>
<dbReference type="InterPro" id="IPR013815">
    <property type="entry name" value="ATP_grasp_subdomain_1"/>
</dbReference>
<proteinExistence type="inferred from homology"/>
<dbReference type="SUPFAM" id="SSF56059">
    <property type="entry name" value="Glutathione synthetase ATP-binding domain-like"/>
    <property type="match status" value="1"/>
</dbReference>
<evidence type="ECO:0000256" key="8">
    <source>
        <dbReference type="ARBA" id="ARBA00022723"/>
    </source>
</evidence>
<dbReference type="InterPro" id="IPR036637">
    <property type="entry name" value="Phosphohistidine_dom_sf"/>
</dbReference>
<dbReference type="InterPro" id="IPR006319">
    <property type="entry name" value="PEP_synth"/>
</dbReference>
<dbReference type="PANTHER" id="PTHR43030:SF1">
    <property type="entry name" value="PHOSPHOENOLPYRUVATE SYNTHASE"/>
    <property type="match status" value="1"/>
</dbReference>
<dbReference type="PROSITE" id="PS00742">
    <property type="entry name" value="PEP_ENZYMES_2"/>
    <property type="match status" value="1"/>
</dbReference>
<dbReference type="NCBIfam" id="TIGR01418">
    <property type="entry name" value="PEP_synth"/>
    <property type="match status" value="1"/>
</dbReference>
<keyword evidence="7 15" id="KW-0808">Transferase</keyword>
<comment type="caution">
    <text evidence="19">The sequence shown here is derived from an EMBL/GenBank/DDBJ whole genome shotgun (WGS) entry which is preliminary data.</text>
</comment>
<dbReference type="InterPro" id="IPR015813">
    <property type="entry name" value="Pyrv/PenolPyrv_kinase-like_dom"/>
</dbReference>
<comment type="cofactor">
    <cofactor evidence="1 15">
        <name>Mg(2+)</name>
        <dbReference type="ChEBI" id="CHEBI:18420"/>
    </cofactor>
</comment>
<dbReference type="InterPro" id="IPR000121">
    <property type="entry name" value="PEP_util_C"/>
</dbReference>
<sequence length="810" mass="86924">MADSPVMWFDEIGMGDVPRVGGKNASLGELIRNLQSEGVRVPDGFATTAAAYRTFIAANGIDAAMRSRIAAYRSGNATLRATGEAIRELFLASEFPEDIAESIRAHYRTLGERAGVDRLSVAVRSSATAEDLPDASFAGQQETFLNIAGEHELLDACRRCYASLFTDRAISYREVKGFDHLDVALSIGIQRMVRSDVGASGVMFSIDTDSGFPRAAVISAAWGLGETVVQGTINPDKYVVFKPLLSESAAAQGVTPIIEKSLGSKARKMVYGRGGSARTRMMDTSAAERRAFVLGDAEILALARWAVSVENHYGRPMDMEWARDGETGELFMVQARPETVQSLRTGAHFTIHHLLEQGTVLATGAAIGDSIAHGTACVIRTAADIAAFRDGAILVTEMTDPDWVPIMKRAAGIVTDHGGPTSHAAIVSRELGVPAVVGTVNATAVLAEGRPVTISCAEGDTGRVYDGTLAFETEDVDLGALPETRTAVMVNIASPAAAFQWWRLPADGVGLARMEFIISSLIRVHPMALVHPERVTDPAEAQQIRELAQGYADPTEYFVDALSLGIAKIAAPYYPRPVIVRLSDFKTNEYAHLLGGAAFEEPEENPMLGFRGASRYYDARYREGFALECAALKRVREKLGFTNVIVMVPFCRTPQEADKVLAVMAEHGLVRGSNGLQVYMMCEIPSNVVLAEKFATRFDGFSIGSNDLTQLVLGVDRDSGQLAALFDERDEAVMAMISEAIRKAHAGGIKIGICGQGPSNHPEFAAFLVREGIDSISLNPDSYLRTVPRIAEAEKTAPAGAASAATASAR</sequence>
<evidence type="ECO:0000259" key="18">
    <source>
        <dbReference type="Pfam" id="PF02896"/>
    </source>
</evidence>
<dbReference type="SUPFAM" id="SSF52009">
    <property type="entry name" value="Phosphohistidine domain"/>
    <property type="match status" value="1"/>
</dbReference>
<dbReference type="SUPFAM" id="SSF51621">
    <property type="entry name" value="Phosphoenolpyruvate/pyruvate domain"/>
    <property type="match status" value="1"/>
</dbReference>
<gene>
    <name evidence="19" type="primary">ppsA_1</name>
    <name evidence="19" type="ORF">GCM10009825_03090</name>
</gene>
<evidence type="ECO:0000256" key="1">
    <source>
        <dbReference type="ARBA" id="ARBA00001946"/>
    </source>
</evidence>